<dbReference type="Gene3D" id="1.25.40.20">
    <property type="entry name" value="Ankyrin repeat-containing domain"/>
    <property type="match status" value="1"/>
</dbReference>
<proteinExistence type="predicted"/>
<dbReference type="SUPFAM" id="SSF48403">
    <property type="entry name" value="Ankyrin repeat"/>
    <property type="match status" value="1"/>
</dbReference>
<dbReference type="AlphaFoldDB" id="A0AAD3CK65"/>
<comment type="caution">
    <text evidence="1">The sequence shown here is derived from an EMBL/GenBank/DDBJ whole genome shotgun (WGS) entry which is preliminary data.</text>
</comment>
<dbReference type="Proteomes" id="UP001054902">
    <property type="component" value="Unassembled WGS sequence"/>
</dbReference>
<dbReference type="SUPFAM" id="SSF140860">
    <property type="entry name" value="Pseudo ankyrin repeat-like"/>
    <property type="match status" value="1"/>
</dbReference>
<protein>
    <submittedName>
        <fullName evidence="1">Uncharacterized protein</fullName>
    </submittedName>
</protein>
<dbReference type="InterPro" id="IPR036770">
    <property type="entry name" value="Ankyrin_rpt-contain_sf"/>
</dbReference>
<evidence type="ECO:0000313" key="1">
    <source>
        <dbReference type="EMBL" id="GFH47592.1"/>
    </source>
</evidence>
<dbReference type="InterPro" id="IPR052050">
    <property type="entry name" value="SecEffector_AnkRepeat"/>
</dbReference>
<sequence>MSNKRLKVSHGGSGIGLGSSLSEVPSASISDLPNDLLKHCFSFIPGSYVNVAPVSRQFFSNYSTVGIDDSLTALSTDVLLKIGRNRRTTVDAVSNDAQLTEYCFIIAAPDDFMIKVCHKAALKGRTDVIDCAKAFRINLDNVMWKKDSMDVNLIENLAKEGNIEMIQYFDSSKFYLQIWKEIFYKAMASDHIHVMKWVFQESSQYDDWGTFMKTMIEAYEHVLEGVEATEVTFRLCGMAAERGNIQVLEYCHQNNLQFNVLSELCDFSMENKDEEKALESLKWLRRHGCPWDEDLCELAARNNYFNVLKWARSEGCPWNENTMKAAAESGNTVIIKYCIENECPMTEEACESAMLNKDRSKALEVLKLLRNLACPWDSWTILNAIDNHNFEAMMWAKRNGCPWNKKTFTSLVQEGNISIIEEFLRDEPQHNVNDVFEAALANKTSSDAFMMEKFKLLHKYGYKWNARTMSEAAKQGRLRVMQWLRKMGCPMNAFDTCIAAVEESKNKAVMKYAHEVAGCKLSEGEYKHCFGRYIFGSGTPIFYV</sequence>
<name>A0AAD3CK65_9STRA</name>
<dbReference type="PANTHER" id="PTHR46586:SF3">
    <property type="entry name" value="ANKYRIN REPEAT-CONTAINING PROTEIN"/>
    <property type="match status" value="1"/>
</dbReference>
<evidence type="ECO:0000313" key="2">
    <source>
        <dbReference type="Proteomes" id="UP001054902"/>
    </source>
</evidence>
<keyword evidence="2" id="KW-1185">Reference proteome</keyword>
<dbReference type="PANTHER" id="PTHR46586">
    <property type="entry name" value="ANKYRIN REPEAT-CONTAINING PROTEIN"/>
    <property type="match status" value="1"/>
</dbReference>
<gene>
    <name evidence="1" type="ORF">CTEN210_04067</name>
</gene>
<organism evidence="1 2">
    <name type="scientific">Chaetoceros tenuissimus</name>
    <dbReference type="NCBI Taxonomy" id="426638"/>
    <lineage>
        <taxon>Eukaryota</taxon>
        <taxon>Sar</taxon>
        <taxon>Stramenopiles</taxon>
        <taxon>Ochrophyta</taxon>
        <taxon>Bacillariophyta</taxon>
        <taxon>Coscinodiscophyceae</taxon>
        <taxon>Chaetocerotophycidae</taxon>
        <taxon>Chaetocerotales</taxon>
        <taxon>Chaetocerotaceae</taxon>
        <taxon>Chaetoceros</taxon>
    </lineage>
</organism>
<accession>A0AAD3CK65</accession>
<reference evidence="1 2" key="1">
    <citation type="journal article" date="2021" name="Sci. Rep.">
        <title>The genome of the diatom Chaetoceros tenuissimus carries an ancient integrated fragment of an extant virus.</title>
        <authorList>
            <person name="Hongo Y."/>
            <person name="Kimura K."/>
            <person name="Takaki Y."/>
            <person name="Yoshida Y."/>
            <person name="Baba S."/>
            <person name="Kobayashi G."/>
            <person name="Nagasaki K."/>
            <person name="Hano T."/>
            <person name="Tomaru Y."/>
        </authorList>
    </citation>
    <scope>NUCLEOTIDE SEQUENCE [LARGE SCALE GENOMIC DNA]</scope>
    <source>
        <strain evidence="1 2">NIES-3715</strain>
    </source>
</reference>
<dbReference type="EMBL" id="BLLK01000023">
    <property type="protein sequence ID" value="GFH47592.1"/>
    <property type="molecule type" value="Genomic_DNA"/>
</dbReference>